<gene>
    <name evidence="3" type="ORF">DI609_12500</name>
</gene>
<organism evidence="3 4">
    <name type="scientific">Corynebacterium urealyticum</name>
    <dbReference type="NCBI Taxonomy" id="43771"/>
    <lineage>
        <taxon>Bacteria</taxon>
        <taxon>Bacillati</taxon>
        <taxon>Actinomycetota</taxon>
        <taxon>Actinomycetes</taxon>
        <taxon>Mycobacteriales</taxon>
        <taxon>Corynebacteriaceae</taxon>
        <taxon>Corynebacterium</taxon>
    </lineage>
</organism>
<accession>A0A2W5AT11</accession>
<keyword evidence="2" id="KW-0472">Membrane</keyword>
<keyword evidence="2" id="KW-0812">Transmembrane</keyword>
<dbReference type="EMBL" id="QFNY01000374">
    <property type="protein sequence ID" value="PZO97714.1"/>
    <property type="molecule type" value="Genomic_DNA"/>
</dbReference>
<proteinExistence type="predicted"/>
<dbReference type="AlphaFoldDB" id="A0A2W5AT11"/>
<sequence>MPKNYNQPALDTPVTGARRSLFSFNGDAVGAGAEKVARFLGTGKYLAWQTLIVVVWICLNIGGMWWNWDPYPFILLNLAFSTQAAYAAPLILLAQNRQDDRDRLALNEDRRRAAETKADTEFLARELAGVRIAVGETVTRDYLRRELDELSELMRRIEDKLEDRAHDEDERETAEGARRAGESPRGEA</sequence>
<dbReference type="Proteomes" id="UP000249451">
    <property type="component" value="Unassembled WGS sequence"/>
</dbReference>
<evidence type="ECO:0000313" key="3">
    <source>
        <dbReference type="EMBL" id="PZO97714.1"/>
    </source>
</evidence>
<feature type="transmembrane region" description="Helical" evidence="2">
    <location>
        <begin position="74"/>
        <end position="94"/>
    </location>
</feature>
<comment type="caution">
    <text evidence="3">The sequence shown here is derived from an EMBL/GenBank/DDBJ whole genome shotgun (WGS) entry which is preliminary data.</text>
</comment>
<dbReference type="PANTHER" id="PTHR41386:SF1">
    <property type="entry name" value="MEMBRANE PROTEIN"/>
    <property type="match status" value="1"/>
</dbReference>
<reference evidence="3 4" key="1">
    <citation type="submission" date="2017-11" db="EMBL/GenBank/DDBJ databases">
        <title>Infants hospitalized years apart are colonized by the same room-sourced microbial strains.</title>
        <authorList>
            <person name="Brooks B."/>
            <person name="Olm M.R."/>
            <person name="Firek B.A."/>
            <person name="Baker R."/>
            <person name="Thomas B.C."/>
            <person name="Morowitz M.J."/>
            <person name="Banfield J.F."/>
        </authorList>
    </citation>
    <scope>NUCLEOTIDE SEQUENCE [LARGE SCALE GENOMIC DNA]</scope>
    <source>
        <strain evidence="3">S2_012_000_R3_87</strain>
    </source>
</reference>
<name>A0A2W5AT11_9CORY</name>
<evidence type="ECO:0000256" key="2">
    <source>
        <dbReference type="SAM" id="Phobius"/>
    </source>
</evidence>
<keyword evidence="2" id="KW-1133">Transmembrane helix</keyword>
<evidence type="ECO:0000256" key="1">
    <source>
        <dbReference type="SAM" id="MobiDB-lite"/>
    </source>
</evidence>
<feature type="transmembrane region" description="Helical" evidence="2">
    <location>
        <begin position="45"/>
        <end position="68"/>
    </location>
</feature>
<evidence type="ECO:0000313" key="4">
    <source>
        <dbReference type="Proteomes" id="UP000249451"/>
    </source>
</evidence>
<protein>
    <submittedName>
        <fullName evidence="3">DUF1003 domain-containing protein</fullName>
    </submittedName>
</protein>
<dbReference type="PANTHER" id="PTHR41386">
    <property type="entry name" value="INTEGRAL MEMBRANE PROTEIN-RELATED"/>
    <property type="match status" value="1"/>
</dbReference>
<feature type="region of interest" description="Disordered" evidence="1">
    <location>
        <begin position="161"/>
        <end position="188"/>
    </location>
</feature>
<dbReference type="Pfam" id="PF06210">
    <property type="entry name" value="DUF1003"/>
    <property type="match status" value="1"/>
</dbReference>
<dbReference type="InterPro" id="IPR010406">
    <property type="entry name" value="DUF1003"/>
</dbReference>